<dbReference type="Proteomes" id="UP000316304">
    <property type="component" value="Unassembled WGS sequence"/>
</dbReference>
<comment type="caution">
    <text evidence="3">The sequence shown here is derived from an EMBL/GenBank/DDBJ whole genome shotgun (WGS) entry which is preliminary data.</text>
</comment>
<dbReference type="AlphaFoldDB" id="A0A5C6BU25"/>
<dbReference type="InterPro" id="IPR021862">
    <property type="entry name" value="DUF3472"/>
</dbReference>
<proteinExistence type="predicted"/>
<gene>
    <name evidence="3" type="ORF">Pla52o_55180</name>
</gene>
<sequence>MARIETVRAMFRWNRLGSVHPLHRGLLAMLTKPLELKSYKQIRGQYPLFNRPRQRAVGVKVKQATFAVFCCTRESSSRIPTMKHCILSIMMFAVVLGVRGTNAEALDAAVWAIPLAGNAYRTAPAPGNGGFQRDGSVVWSDPQEVYSVFVHIDRAAVIELSFTARVPQGRSSITTTVGQTVHTTTIEGSELQPHQVGRFEVVQSGYVRVDIQGVKREGQSYAQIDQMLVSSHTEGMTLDYVKSNDGNLFYWGRRGPSVHLRYEVPPQTDLQYAYSELTVPQGQDPIGSYFMANGFAQGYFGIQVNGPEERRVLFSVWSPFKTDNPQDIPEDQQIKALAKGPGVHIGEFGNEGSGGQSYLVYPWQAGRTYRFLTEVRPDGKGNTIYTSWFGERANDSWRLIASFERPKTNTHLSGFHSFLENFNPVMGHLQQRVLYGNVRVRGVDTRWYSCTTARFSVDPTGGGRHRLDFAGGVEGEHFYLHNGGFIRQTGKPGETFTRKSSADERPAIDFDSLPRG</sequence>
<keyword evidence="4" id="KW-1185">Reference proteome</keyword>
<dbReference type="Pfam" id="PF11958">
    <property type="entry name" value="DUF3472"/>
    <property type="match status" value="1"/>
</dbReference>
<feature type="region of interest" description="Disordered" evidence="1">
    <location>
        <begin position="490"/>
        <end position="516"/>
    </location>
</feature>
<evidence type="ECO:0000313" key="3">
    <source>
        <dbReference type="EMBL" id="TWU14981.1"/>
    </source>
</evidence>
<dbReference type="Pfam" id="PF16871">
    <property type="entry name" value="DUF5077"/>
    <property type="match status" value="1"/>
</dbReference>
<protein>
    <recommendedName>
        <fullName evidence="2">DUF5077 domain-containing protein</fullName>
    </recommendedName>
</protein>
<name>A0A5C6BU25_9BACT</name>
<organism evidence="3 4">
    <name type="scientific">Novipirellula galeiformis</name>
    <dbReference type="NCBI Taxonomy" id="2528004"/>
    <lineage>
        <taxon>Bacteria</taxon>
        <taxon>Pseudomonadati</taxon>
        <taxon>Planctomycetota</taxon>
        <taxon>Planctomycetia</taxon>
        <taxon>Pirellulales</taxon>
        <taxon>Pirellulaceae</taxon>
        <taxon>Novipirellula</taxon>
    </lineage>
</organism>
<dbReference type="EMBL" id="SJPT01000016">
    <property type="protein sequence ID" value="TWU14981.1"/>
    <property type="molecule type" value="Genomic_DNA"/>
</dbReference>
<accession>A0A5C6BU25</accession>
<evidence type="ECO:0000259" key="2">
    <source>
        <dbReference type="Pfam" id="PF16871"/>
    </source>
</evidence>
<dbReference type="InterPro" id="IPR031712">
    <property type="entry name" value="DUF5077"/>
</dbReference>
<feature type="compositionally biased region" description="Basic and acidic residues" evidence="1">
    <location>
        <begin position="496"/>
        <end position="516"/>
    </location>
</feature>
<feature type="domain" description="DUF5077" evidence="2">
    <location>
        <begin position="113"/>
        <end position="233"/>
    </location>
</feature>
<evidence type="ECO:0000313" key="4">
    <source>
        <dbReference type="Proteomes" id="UP000316304"/>
    </source>
</evidence>
<evidence type="ECO:0000256" key="1">
    <source>
        <dbReference type="SAM" id="MobiDB-lite"/>
    </source>
</evidence>
<reference evidence="3 4" key="1">
    <citation type="submission" date="2019-02" db="EMBL/GenBank/DDBJ databases">
        <title>Deep-cultivation of Planctomycetes and their phenomic and genomic characterization uncovers novel biology.</title>
        <authorList>
            <person name="Wiegand S."/>
            <person name="Jogler M."/>
            <person name="Boedeker C."/>
            <person name="Pinto D."/>
            <person name="Vollmers J."/>
            <person name="Rivas-Marin E."/>
            <person name="Kohn T."/>
            <person name="Peeters S.H."/>
            <person name="Heuer A."/>
            <person name="Rast P."/>
            <person name="Oberbeckmann S."/>
            <person name="Bunk B."/>
            <person name="Jeske O."/>
            <person name="Meyerdierks A."/>
            <person name="Storesund J.E."/>
            <person name="Kallscheuer N."/>
            <person name="Luecker S."/>
            <person name="Lage O.M."/>
            <person name="Pohl T."/>
            <person name="Merkel B.J."/>
            <person name="Hornburger P."/>
            <person name="Mueller R.-W."/>
            <person name="Bruemmer F."/>
            <person name="Labrenz M."/>
            <person name="Spormann A.M."/>
            <person name="Op Den Camp H."/>
            <person name="Overmann J."/>
            <person name="Amann R."/>
            <person name="Jetten M.S.M."/>
            <person name="Mascher T."/>
            <person name="Medema M.H."/>
            <person name="Devos D.P."/>
            <person name="Kaster A.-K."/>
            <person name="Ovreas L."/>
            <person name="Rohde M."/>
            <person name="Galperin M.Y."/>
            <person name="Jogler C."/>
        </authorList>
    </citation>
    <scope>NUCLEOTIDE SEQUENCE [LARGE SCALE GENOMIC DNA]</scope>
    <source>
        <strain evidence="3 4">Pla52o</strain>
    </source>
</reference>